<reference evidence="1" key="1">
    <citation type="journal article" date="2015" name="Nature">
        <title>Complex archaea that bridge the gap between prokaryotes and eukaryotes.</title>
        <authorList>
            <person name="Spang A."/>
            <person name="Saw J.H."/>
            <person name="Jorgensen S.L."/>
            <person name="Zaremba-Niedzwiedzka K."/>
            <person name="Martijn J."/>
            <person name="Lind A.E."/>
            <person name="van Eijk R."/>
            <person name="Schleper C."/>
            <person name="Guy L."/>
            <person name="Ettema T.J."/>
        </authorList>
    </citation>
    <scope>NUCLEOTIDE SEQUENCE</scope>
</reference>
<organism evidence="1">
    <name type="scientific">marine sediment metagenome</name>
    <dbReference type="NCBI Taxonomy" id="412755"/>
    <lineage>
        <taxon>unclassified sequences</taxon>
        <taxon>metagenomes</taxon>
        <taxon>ecological metagenomes</taxon>
    </lineage>
</organism>
<comment type="caution">
    <text evidence="1">The sequence shown here is derived from an EMBL/GenBank/DDBJ whole genome shotgun (WGS) entry which is preliminary data.</text>
</comment>
<dbReference type="EMBL" id="LAZR01010667">
    <property type="protein sequence ID" value="KKM65757.1"/>
    <property type="molecule type" value="Genomic_DNA"/>
</dbReference>
<protein>
    <submittedName>
        <fullName evidence="1">Uncharacterized protein</fullName>
    </submittedName>
</protein>
<gene>
    <name evidence="1" type="ORF">LCGC14_1488080</name>
</gene>
<accession>A0A0F9M9C8</accession>
<dbReference type="AlphaFoldDB" id="A0A0F9M9C8"/>
<sequence>MFKKICILFLCSFSLIYAQEEEVSKKAFQEIKDVESFPAFNKLPDFTIFRAEEYVYSDLYYQIINYLIDHNLTDYEACLDDMKRVLSEEFIQDMNDTYYYFDFEIEDLTEEAEEYKKVANFSLGELESYINEDLDLEEKNDDLLMLIHFYAQKNKIEEIESLIPLLDNINPDFQKRASYCLNLENYNDRCWKDQGNLILMKLYFKMNLREKAELLFDEIEDQKKKIQAFALMAQFYMKAEHHFFFESSFKSAFIEGVFVEAPHNYMFWLCLRNYAPEIYYNLIESCLNEGWSLTMLKNTFDGGEFYVDRNTSTYVEDYLPYNFAQSIYFIRDQKYSEIANIKLPERSTFEKIINTRLMEEYYNNSDWENFDKLIKEYTPFECWYQNDCNRDYDERQVIAMQSYLKRGDYESAINAIKTPDSDYLKYDQPLTRETMKILMYYIVKKNIKDNNEKN</sequence>
<evidence type="ECO:0000313" key="1">
    <source>
        <dbReference type="EMBL" id="KKM65757.1"/>
    </source>
</evidence>
<proteinExistence type="predicted"/>
<name>A0A0F9M9C8_9ZZZZ</name>